<evidence type="ECO:0000256" key="1">
    <source>
        <dbReference type="SAM" id="MobiDB-lite"/>
    </source>
</evidence>
<proteinExistence type="predicted"/>
<dbReference type="Proteomes" id="UP000799291">
    <property type="component" value="Unassembled WGS sequence"/>
</dbReference>
<protein>
    <submittedName>
        <fullName evidence="3">Uncharacterized protein</fullName>
    </submittedName>
</protein>
<sequence length="178" mass="18920">MLFTTIVTVVLSALPLLTTALPTPADASTTALAASAHNIYLVTCVPRKSSDDTNPTPAANFTAVAYFRKPINPNDTDSSTPQPNKAALVSQPPEPWEGVKWKLKVWKEKLFTASIAGGAESLATGELAGTAKLEDEDYACFRDGVTAIRIKEDELKGKCVADYWCAGLDAGKDTGDES</sequence>
<evidence type="ECO:0000313" key="4">
    <source>
        <dbReference type="Proteomes" id="UP000799291"/>
    </source>
</evidence>
<keyword evidence="2" id="KW-0732">Signal</keyword>
<feature type="region of interest" description="Disordered" evidence="1">
    <location>
        <begin position="72"/>
        <end position="92"/>
    </location>
</feature>
<accession>A0A6G1J9L9</accession>
<feature type="chain" id="PRO_5026022633" evidence="2">
    <location>
        <begin position="21"/>
        <end position="178"/>
    </location>
</feature>
<gene>
    <name evidence="3" type="ORF">K458DRAFT_486033</name>
</gene>
<name>A0A6G1J9L9_9PLEO</name>
<organism evidence="3 4">
    <name type="scientific">Lentithecium fluviatile CBS 122367</name>
    <dbReference type="NCBI Taxonomy" id="1168545"/>
    <lineage>
        <taxon>Eukaryota</taxon>
        <taxon>Fungi</taxon>
        <taxon>Dikarya</taxon>
        <taxon>Ascomycota</taxon>
        <taxon>Pezizomycotina</taxon>
        <taxon>Dothideomycetes</taxon>
        <taxon>Pleosporomycetidae</taxon>
        <taxon>Pleosporales</taxon>
        <taxon>Massarineae</taxon>
        <taxon>Lentitheciaceae</taxon>
        <taxon>Lentithecium</taxon>
    </lineage>
</organism>
<dbReference type="OrthoDB" id="3783760at2759"/>
<evidence type="ECO:0000313" key="3">
    <source>
        <dbReference type="EMBL" id="KAF2686920.1"/>
    </source>
</evidence>
<keyword evidence="4" id="KW-1185">Reference proteome</keyword>
<reference evidence="3" key="1">
    <citation type="journal article" date="2020" name="Stud. Mycol.">
        <title>101 Dothideomycetes genomes: a test case for predicting lifestyles and emergence of pathogens.</title>
        <authorList>
            <person name="Haridas S."/>
            <person name="Albert R."/>
            <person name="Binder M."/>
            <person name="Bloem J."/>
            <person name="Labutti K."/>
            <person name="Salamov A."/>
            <person name="Andreopoulos B."/>
            <person name="Baker S."/>
            <person name="Barry K."/>
            <person name="Bills G."/>
            <person name="Bluhm B."/>
            <person name="Cannon C."/>
            <person name="Castanera R."/>
            <person name="Culley D."/>
            <person name="Daum C."/>
            <person name="Ezra D."/>
            <person name="Gonzalez J."/>
            <person name="Henrissat B."/>
            <person name="Kuo A."/>
            <person name="Liang C."/>
            <person name="Lipzen A."/>
            <person name="Lutzoni F."/>
            <person name="Magnuson J."/>
            <person name="Mondo S."/>
            <person name="Nolan M."/>
            <person name="Ohm R."/>
            <person name="Pangilinan J."/>
            <person name="Park H.-J."/>
            <person name="Ramirez L."/>
            <person name="Alfaro M."/>
            <person name="Sun H."/>
            <person name="Tritt A."/>
            <person name="Yoshinaga Y."/>
            <person name="Zwiers L.-H."/>
            <person name="Turgeon B."/>
            <person name="Goodwin S."/>
            <person name="Spatafora J."/>
            <person name="Crous P."/>
            <person name="Grigoriev I."/>
        </authorList>
    </citation>
    <scope>NUCLEOTIDE SEQUENCE</scope>
    <source>
        <strain evidence="3">CBS 122367</strain>
    </source>
</reference>
<dbReference type="AlphaFoldDB" id="A0A6G1J9L9"/>
<evidence type="ECO:0000256" key="2">
    <source>
        <dbReference type="SAM" id="SignalP"/>
    </source>
</evidence>
<dbReference type="EMBL" id="MU005576">
    <property type="protein sequence ID" value="KAF2686920.1"/>
    <property type="molecule type" value="Genomic_DNA"/>
</dbReference>
<feature type="compositionally biased region" description="Polar residues" evidence="1">
    <location>
        <begin position="73"/>
        <end position="83"/>
    </location>
</feature>
<feature type="signal peptide" evidence="2">
    <location>
        <begin position="1"/>
        <end position="20"/>
    </location>
</feature>